<reference evidence="14 15" key="1">
    <citation type="submission" date="2024-11" db="EMBL/GenBank/DDBJ databases">
        <title>Adaptive evolution of stress response genes in parasites aligns with host niche diversity.</title>
        <authorList>
            <person name="Hahn C."/>
            <person name="Resl P."/>
        </authorList>
    </citation>
    <scope>NUCLEOTIDE SEQUENCE [LARGE SCALE GENOMIC DNA]</scope>
    <source>
        <strain evidence="14">EGGRZ-B1_66</strain>
        <tissue evidence="14">Body</tissue>
    </source>
</reference>
<evidence type="ECO:0000256" key="3">
    <source>
        <dbReference type="ARBA" id="ARBA00009636"/>
    </source>
</evidence>
<evidence type="ECO:0000313" key="14">
    <source>
        <dbReference type="EMBL" id="KAL3314552.1"/>
    </source>
</evidence>
<comment type="cofactor">
    <cofactor evidence="1">
        <name>Mg(2+)</name>
        <dbReference type="ChEBI" id="CHEBI:18420"/>
    </cofactor>
</comment>
<dbReference type="InterPro" id="IPR000719">
    <property type="entry name" value="Prot_kinase_dom"/>
</dbReference>
<dbReference type="CDD" id="cd02187">
    <property type="entry name" value="beta_tubulin"/>
    <property type="match status" value="1"/>
</dbReference>
<evidence type="ECO:0000256" key="9">
    <source>
        <dbReference type="ARBA" id="ARBA00022840"/>
    </source>
</evidence>
<dbReference type="Gene3D" id="1.10.510.10">
    <property type="entry name" value="Transferase(Phosphotransferase) domain 1"/>
    <property type="match status" value="1"/>
</dbReference>
<keyword evidence="10" id="KW-0342">GTP-binding</keyword>
<dbReference type="Gene3D" id="3.30.1330.20">
    <property type="entry name" value="Tubulin/FtsZ, C-terminal domain"/>
    <property type="match status" value="1"/>
</dbReference>
<evidence type="ECO:0000256" key="2">
    <source>
        <dbReference type="ARBA" id="ARBA00006485"/>
    </source>
</evidence>
<dbReference type="InterPro" id="IPR008271">
    <property type="entry name" value="Ser/Thr_kinase_AS"/>
</dbReference>
<dbReference type="InterPro" id="IPR011009">
    <property type="entry name" value="Kinase-like_dom_sf"/>
</dbReference>
<keyword evidence="7 11" id="KW-0547">Nucleotide-binding</keyword>
<dbReference type="PROSITE" id="PS00107">
    <property type="entry name" value="PROTEIN_KINASE_ATP"/>
    <property type="match status" value="1"/>
</dbReference>
<dbReference type="Gene3D" id="3.40.50.1440">
    <property type="entry name" value="Tubulin/FtsZ, GTPase domain"/>
    <property type="match status" value="1"/>
</dbReference>
<dbReference type="Proteomes" id="UP001626550">
    <property type="component" value="Unassembled WGS sequence"/>
</dbReference>
<dbReference type="InterPro" id="IPR003008">
    <property type="entry name" value="Tubulin_FtsZ_GTPase"/>
</dbReference>
<keyword evidence="6" id="KW-0493">Microtubule</keyword>
<name>A0ABD2Q4L9_9PLAT</name>
<dbReference type="PANTHER" id="PTHR11588">
    <property type="entry name" value="TUBULIN"/>
    <property type="match status" value="1"/>
</dbReference>
<dbReference type="PRINTS" id="PR01161">
    <property type="entry name" value="TUBULIN"/>
</dbReference>
<comment type="similarity">
    <text evidence="3">Belongs to the tubulin family.</text>
</comment>
<accession>A0ABD2Q4L9</accession>
<dbReference type="Pfam" id="PF00091">
    <property type="entry name" value="Tubulin"/>
    <property type="match status" value="1"/>
</dbReference>
<gene>
    <name evidence="14" type="ORF">Ciccas_006825</name>
</gene>
<dbReference type="SUPFAM" id="SSF56112">
    <property type="entry name" value="Protein kinase-like (PK-like)"/>
    <property type="match status" value="1"/>
</dbReference>
<protein>
    <recommendedName>
        <fullName evidence="13">Protein kinase domain-containing protein</fullName>
    </recommendedName>
</protein>
<dbReference type="GO" id="GO:0080090">
    <property type="term" value="P:regulation of primary metabolic process"/>
    <property type="evidence" value="ECO:0007669"/>
    <property type="project" value="UniProtKB-ARBA"/>
</dbReference>
<comment type="caution">
    <text evidence="14">The sequence shown here is derived from an EMBL/GenBank/DDBJ whole genome shotgun (WGS) entry which is preliminary data.</text>
</comment>
<dbReference type="SUPFAM" id="SSF52490">
    <property type="entry name" value="Tubulin nucleotide-binding domain-like"/>
    <property type="match status" value="1"/>
</dbReference>
<dbReference type="SMART" id="SM00220">
    <property type="entry name" value="S_TKc"/>
    <property type="match status" value="1"/>
</dbReference>
<dbReference type="InterPro" id="IPR023123">
    <property type="entry name" value="Tubulin_C"/>
</dbReference>
<evidence type="ECO:0000259" key="13">
    <source>
        <dbReference type="PROSITE" id="PS50011"/>
    </source>
</evidence>
<evidence type="ECO:0000256" key="10">
    <source>
        <dbReference type="ARBA" id="ARBA00023134"/>
    </source>
</evidence>
<evidence type="ECO:0000313" key="15">
    <source>
        <dbReference type="Proteomes" id="UP001626550"/>
    </source>
</evidence>
<dbReference type="CDD" id="cd07845">
    <property type="entry name" value="STKc_CDK10"/>
    <property type="match status" value="1"/>
</dbReference>
<comment type="similarity">
    <text evidence="2">Belongs to the protein kinase superfamily. CMGC Ser/Thr protein kinase family. CDC2/CDKX subfamily.</text>
</comment>
<dbReference type="InterPro" id="IPR037103">
    <property type="entry name" value="Tubulin/FtsZ-like_C"/>
</dbReference>
<dbReference type="EMBL" id="JBJKFK010000963">
    <property type="protein sequence ID" value="KAL3314552.1"/>
    <property type="molecule type" value="Genomic_DNA"/>
</dbReference>
<sequence length="805" mass="90860">MLNLIQLYGFFIQKDGLCRGVGDFEKLNRIGEGTYGIVYRAKDTVTNEIVALKKVRMEKERDGIPISTLREITLLMNLKHPNVVQLREVVVGRALDSIFLVMEYCEQDLASILDNISNPFTESQVKCIMLQLFKGLRFLHENYIIHRDLKVSNLLMTDKGLIKIADFGLSRSTYSGNPFTPKVVTLWYRAPELLLGDPNQTKAIDIWSAGCIMGELLLHKPLLPGKNDIMQLELIIDLLGTPTDKIWRGLSELPAMKTITLKKQPYNNLRHTFPWLSDAGLRLLNFLFMYDPEKRGRARECCQSSYFREHPLPCEPDMMPSFFQHRLKRKNDAPEKPEDKEDDDSFNNSSRPSRGNDSDLTSGLFNIRFTFYLTRSKMREIVVLPVGGAGNKIGAKFWEVVSDEHGVDMDGIFTGKSDLQSERLNVYFTEASTQRYVPRSVNIDLDPNTATSIRNTPVGKLLRPDYFVSGIESGSNNFARCRYGDGAKLVEPAMDIIRKCVETCEFAQGFQIMHAVGGGSGSGITSLLMDALREFYPDKVINTFSVIPSKKTSEIVVENYNAIFSISHLSGASDETVVMDNEGLQNIARSVLNVPGRLEDFNLLISECIAGVTACFRFPGQLNMDLRKLAVNMVPYPRLHFFAPAFVPLMSKSNQQFAELTVPLLVQQMFDAKYMQAACQPQFGKYLCCCAIFRGLLSLSEIQDALYNQQNNNKKHFVDSLPNCNVSAVCDIAPRGHKMACTFLANTTAISQVIQRCLDGFISMHRKKANIHWYLGEGMEENEFSKAEDQARGIIDDYKIFSDDQ</sequence>
<dbReference type="Gene3D" id="1.10.287.600">
    <property type="entry name" value="Helix hairpin bin"/>
    <property type="match status" value="1"/>
</dbReference>
<dbReference type="GO" id="GO:0005874">
    <property type="term" value="C:microtubule"/>
    <property type="evidence" value="ECO:0007669"/>
    <property type="project" value="UniProtKB-KW"/>
</dbReference>
<dbReference type="Pfam" id="PF03953">
    <property type="entry name" value="Tubulin_C"/>
    <property type="match status" value="1"/>
</dbReference>
<evidence type="ECO:0000256" key="5">
    <source>
        <dbReference type="ARBA" id="ARBA00022679"/>
    </source>
</evidence>
<dbReference type="InterPro" id="IPR000217">
    <property type="entry name" value="Tubulin"/>
</dbReference>
<dbReference type="GO" id="GO:0005634">
    <property type="term" value="C:nucleus"/>
    <property type="evidence" value="ECO:0007669"/>
    <property type="project" value="UniProtKB-ARBA"/>
</dbReference>
<dbReference type="GO" id="GO:0010556">
    <property type="term" value="P:regulation of macromolecule biosynthetic process"/>
    <property type="evidence" value="ECO:0007669"/>
    <property type="project" value="UniProtKB-ARBA"/>
</dbReference>
<feature type="compositionally biased region" description="Basic and acidic residues" evidence="12">
    <location>
        <begin position="330"/>
        <end position="339"/>
    </location>
</feature>
<dbReference type="InterPro" id="IPR044093">
    <property type="entry name" value="STKc_CDK10"/>
</dbReference>
<evidence type="ECO:0000256" key="12">
    <source>
        <dbReference type="SAM" id="MobiDB-lite"/>
    </source>
</evidence>
<evidence type="ECO:0000256" key="8">
    <source>
        <dbReference type="ARBA" id="ARBA00022777"/>
    </source>
</evidence>
<dbReference type="SUPFAM" id="SSF55307">
    <property type="entry name" value="Tubulin C-terminal domain-like"/>
    <property type="match status" value="1"/>
</dbReference>
<dbReference type="Pfam" id="PF00069">
    <property type="entry name" value="Pkinase"/>
    <property type="match status" value="1"/>
</dbReference>
<dbReference type="SMART" id="SM00864">
    <property type="entry name" value="Tubulin"/>
    <property type="match status" value="1"/>
</dbReference>
<dbReference type="AlphaFoldDB" id="A0ABD2Q4L9"/>
<dbReference type="Gene3D" id="3.30.200.20">
    <property type="entry name" value="Phosphorylase Kinase, domain 1"/>
    <property type="match status" value="1"/>
</dbReference>
<keyword evidence="15" id="KW-1185">Reference proteome</keyword>
<keyword evidence="4" id="KW-0723">Serine/threonine-protein kinase</keyword>
<feature type="region of interest" description="Disordered" evidence="12">
    <location>
        <begin position="329"/>
        <end position="357"/>
    </location>
</feature>
<dbReference type="FunFam" id="1.10.510.10:FF:000533">
    <property type="entry name" value="cyclin-dependent kinase 10"/>
    <property type="match status" value="1"/>
</dbReference>
<dbReference type="SMART" id="SM00865">
    <property type="entry name" value="Tubulin_C"/>
    <property type="match status" value="1"/>
</dbReference>
<dbReference type="GO" id="GO:0005524">
    <property type="term" value="F:ATP binding"/>
    <property type="evidence" value="ECO:0007669"/>
    <property type="project" value="UniProtKB-UniRule"/>
</dbReference>
<dbReference type="PRINTS" id="PR01163">
    <property type="entry name" value="BETATUBULIN"/>
</dbReference>
<dbReference type="PROSITE" id="PS00108">
    <property type="entry name" value="PROTEIN_KINASE_ST"/>
    <property type="match status" value="1"/>
</dbReference>
<evidence type="ECO:0000256" key="11">
    <source>
        <dbReference type="PROSITE-ProRule" id="PRU10141"/>
    </source>
</evidence>
<proteinExistence type="inferred from homology"/>
<dbReference type="InterPro" id="IPR002453">
    <property type="entry name" value="Beta_tubulin"/>
</dbReference>
<dbReference type="InterPro" id="IPR017441">
    <property type="entry name" value="Protein_kinase_ATP_BS"/>
</dbReference>
<dbReference type="InterPro" id="IPR008280">
    <property type="entry name" value="Tub_FtsZ_C"/>
</dbReference>
<dbReference type="InterPro" id="IPR018316">
    <property type="entry name" value="Tubulin/FtsZ_2-layer-sand-dom"/>
</dbReference>
<keyword evidence="9 11" id="KW-0067">ATP-binding</keyword>
<feature type="binding site" evidence="11">
    <location>
        <position position="53"/>
    </location>
    <ligand>
        <name>ATP</name>
        <dbReference type="ChEBI" id="CHEBI:30616"/>
    </ligand>
</feature>
<evidence type="ECO:0000256" key="6">
    <source>
        <dbReference type="ARBA" id="ARBA00022701"/>
    </source>
</evidence>
<feature type="compositionally biased region" description="Polar residues" evidence="12">
    <location>
        <begin position="346"/>
        <end position="357"/>
    </location>
</feature>
<keyword evidence="5" id="KW-0808">Transferase</keyword>
<dbReference type="GO" id="GO:0005525">
    <property type="term" value="F:GTP binding"/>
    <property type="evidence" value="ECO:0007669"/>
    <property type="project" value="UniProtKB-KW"/>
</dbReference>
<keyword evidence="8" id="KW-0418">Kinase</keyword>
<feature type="domain" description="Protein kinase" evidence="13">
    <location>
        <begin position="24"/>
        <end position="307"/>
    </location>
</feature>
<dbReference type="InterPro" id="IPR036525">
    <property type="entry name" value="Tubulin/FtsZ_GTPase_sf"/>
</dbReference>
<dbReference type="FunFam" id="3.30.200.20:FF:000172">
    <property type="entry name" value="cyclin-dependent kinase G-2 isoform X1"/>
    <property type="match status" value="1"/>
</dbReference>
<evidence type="ECO:0000256" key="1">
    <source>
        <dbReference type="ARBA" id="ARBA00001946"/>
    </source>
</evidence>
<organism evidence="14 15">
    <name type="scientific">Cichlidogyrus casuarinus</name>
    <dbReference type="NCBI Taxonomy" id="1844966"/>
    <lineage>
        <taxon>Eukaryota</taxon>
        <taxon>Metazoa</taxon>
        <taxon>Spiralia</taxon>
        <taxon>Lophotrochozoa</taxon>
        <taxon>Platyhelminthes</taxon>
        <taxon>Monogenea</taxon>
        <taxon>Monopisthocotylea</taxon>
        <taxon>Dactylogyridea</taxon>
        <taxon>Ancyrocephalidae</taxon>
        <taxon>Cichlidogyrus</taxon>
    </lineage>
</organism>
<dbReference type="PROSITE" id="PS50011">
    <property type="entry name" value="PROTEIN_KINASE_DOM"/>
    <property type="match status" value="1"/>
</dbReference>
<evidence type="ECO:0000256" key="4">
    <source>
        <dbReference type="ARBA" id="ARBA00022527"/>
    </source>
</evidence>
<dbReference type="GO" id="GO:0004674">
    <property type="term" value="F:protein serine/threonine kinase activity"/>
    <property type="evidence" value="ECO:0007669"/>
    <property type="project" value="UniProtKB-KW"/>
</dbReference>
<evidence type="ECO:0000256" key="7">
    <source>
        <dbReference type="ARBA" id="ARBA00022741"/>
    </source>
</evidence>